<dbReference type="Gene3D" id="1.10.3720.10">
    <property type="entry name" value="MetI-like"/>
    <property type="match status" value="1"/>
</dbReference>
<keyword evidence="5 7" id="KW-1133">Transmembrane helix</keyword>
<evidence type="ECO:0000313" key="9">
    <source>
        <dbReference type="EMBL" id="QHT62457.1"/>
    </source>
</evidence>
<comment type="similarity">
    <text evidence="7">Belongs to the binding-protein-dependent transport system permease family.</text>
</comment>
<comment type="subcellular location">
    <subcellularLocation>
        <location evidence="1 7">Cell membrane</location>
        <topology evidence="1 7">Multi-pass membrane protein</topology>
    </subcellularLocation>
</comment>
<feature type="transmembrane region" description="Helical" evidence="7">
    <location>
        <begin position="30"/>
        <end position="56"/>
    </location>
</feature>
<keyword evidence="4 7" id="KW-0812">Transmembrane</keyword>
<dbReference type="SUPFAM" id="SSF161098">
    <property type="entry name" value="MetI-like"/>
    <property type="match status" value="1"/>
</dbReference>
<feature type="transmembrane region" description="Helical" evidence="7">
    <location>
        <begin position="227"/>
        <end position="251"/>
    </location>
</feature>
<feature type="domain" description="ABC transmembrane type-1" evidence="8">
    <location>
        <begin position="91"/>
        <end position="308"/>
    </location>
</feature>
<name>A0A6C0G0Q9_9BACL</name>
<keyword evidence="3" id="KW-1003">Cell membrane</keyword>
<dbReference type="CDD" id="cd06261">
    <property type="entry name" value="TM_PBP2"/>
    <property type="match status" value="1"/>
</dbReference>
<gene>
    <name evidence="9" type="ORF">GXP70_22370</name>
</gene>
<feature type="transmembrane region" description="Helical" evidence="7">
    <location>
        <begin position="137"/>
        <end position="160"/>
    </location>
</feature>
<evidence type="ECO:0000256" key="5">
    <source>
        <dbReference type="ARBA" id="ARBA00022989"/>
    </source>
</evidence>
<dbReference type="PANTHER" id="PTHR43227">
    <property type="entry name" value="BLL4140 PROTEIN"/>
    <property type="match status" value="1"/>
</dbReference>
<reference evidence="9 10" key="1">
    <citation type="submission" date="2020-01" db="EMBL/GenBank/DDBJ databases">
        <title>Paenibacillus sp. nov., isolated from tomato rhizosphere.</title>
        <authorList>
            <person name="Weon H.-Y."/>
            <person name="Lee S.A."/>
        </authorList>
    </citation>
    <scope>NUCLEOTIDE SEQUENCE [LARGE SCALE GENOMIC DNA]</scope>
    <source>
        <strain evidence="9 10">12200R-189</strain>
    </source>
</reference>
<evidence type="ECO:0000256" key="1">
    <source>
        <dbReference type="ARBA" id="ARBA00004651"/>
    </source>
</evidence>
<sequence>MAIAETAKINSSPDIPRTRKFLNKLYRQRYLFMMLAPAMLLVFTFSYLTLGGWIIAFKHYKIGQSMWSADWAGWYHFKSFLLESPDFLRLLENTLSMNIMMLVVNLAAAMIFAILLNEVKSRRFARIVQTLSFFPFFISWVIVYSIMSALMAVSSGAINVSLMKWGILEQGVNVLGDPKFSWGLVVALSLWKSIGYNGVIFIAAIASISSEQYEAADIDGASRLQKIMFITLPNLLPTLIVLLIMNSGWILNSNFDMYYLFSNATNYERMEVLDIYIYNYGIKLTNYSYATAVGIMKSAVSIALLLFVNAMAKRINDKSIM</sequence>
<evidence type="ECO:0000256" key="4">
    <source>
        <dbReference type="ARBA" id="ARBA00022692"/>
    </source>
</evidence>
<dbReference type="GO" id="GO:0005886">
    <property type="term" value="C:plasma membrane"/>
    <property type="evidence" value="ECO:0007669"/>
    <property type="project" value="UniProtKB-SubCell"/>
</dbReference>
<dbReference type="InterPro" id="IPR035906">
    <property type="entry name" value="MetI-like_sf"/>
</dbReference>
<keyword evidence="2 7" id="KW-0813">Transport</keyword>
<dbReference type="PANTHER" id="PTHR43227:SF11">
    <property type="entry name" value="BLL4140 PROTEIN"/>
    <property type="match status" value="1"/>
</dbReference>
<dbReference type="Proteomes" id="UP000476064">
    <property type="component" value="Chromosome"/>
</dbReference>
<protein>
    <submittedName>
        <fullName evidence="9">Sugar ABC transporter permease</fullName>
    </submittedName>
</protein>
<feature type="transmembrane region" description="Helical" evidence="7">
    <location>
        <begin position="95"/>
        <end position="116"/>
    </location>
</feature>
<evidence type="ECO:0000256" key="2">
    <source>
        <dbReference type="ARBA" id="ARBA00022448"/>
    </source>
</evidence>
<keyword evidence="10" id="KW-1185">Reference proteome</keyword>
<dbReference type="InterPro" id="IPR050809">
    <property type="entry name" value="UgpAE/MalFG_permease"/>
</dbReference>
<dbReference type="InterPro" id="IPR000515">
    <property type="entry name" value="MetI-like"/>
</dbReference>
<proteinExistence type="inferred from homology"/>
<dbReference type="GO" id="GO:0055085">
    <property type="term" value="P:transmembrane transport"/>
    <property type="evidence" value="ECO:0007669"/>
    <property type="project" value="InterPro"/>
</dbReference>
<dbReference type="RefSeq" id="WP_162358890.1">
    <property type="nucleotide sequence ID" value="NZ_CP048209.1"/>
</dbReference>
<organism evidence="9 10">
    <name type="scientific">Paenibacillus lycopersici</name>
    <dbReference type="NCBI Taxonomy" id="2704462"/>
    <lineage>
        <taxon>Bacteria</taxon>
        <taxon>Bacillati</taxon>
        <taxon>Bacillota</taxon>
        <taxon>Bacilli</taxon>
        <taxon>Bacillales</taxon>
        <taxon>Paenibacillaceae</taxon>
        <taxon>Paenibacillus</taxon>
    </lineage>
</organism>
<dbReference type="AlphaFoldDB" id="A0A6C0G0Q9"/>
<keyword evidence="6 7" id="KW-0472">Membrane</keyword>
<evidence type="ECO:0000313" key="10">
    <source>
        <dbReference type="Proteomes" id="UP000476064"/>
    </source>
</evidence>
<feature type="transmembrane region" description="Helical" evidence="7">
    <location>
        <begin position="180"/>
        <end position="206"/>
    </location>
</feature>
<accession>A0A6C0G0Q9</accession>
<evidence type="ECO:0000256" key="6">
    <source>
        <dbReference type="ARBA" id="ARBA00023136"/>
    </source>
</evidence>
<evidence type="ECO:0000256" key="3">
    <source>
        <dbReference type="ARBA" id="ARBA00022475"/>
    </source>
</evidence>
<evidence type="ECO:0000259" key="8">
    <source>
        <dbReference type="PROSITE" id="PS50928"/>
    </source>
</evidence>
<dbReference type="PROSITE" id="PS50928">
    <property type="entry name" value="ABC_TM1"/>
    <property type="match status" value="1"/>
</dbReference>
<feature type="transmembrane region" description="Helical" evidence="7">
    <location>
        <begin position="289"/>
        <end position="312"/>
    </location>
</feature>
<dbReference type="Pfam" id="PF00528">
    <property type="entry name" value="BPD_transp_1"/>
    <property type="match status" value="1"/>
</dbReference>
<dbReference type="KEGG" id="plyc:GXP70_22370"/>
<evidence type="ECO:0000256" key="7">
    <source>
        <dbReference type="RuleBase" id="RU363032"/>
    </source>
</evidence>
<dbReference type="EMBL" id="CP048209">
    <property type="protein sequence ID" value="QHT62457.1"/>
    <property type="molecule type" value="Genomic_DNA"/>
</dbReference>